<proteinExistence type="predicted"/>
<organism evidence="1">
    <name type="scientific">Salmonella hadar</name>
    <dbReference type="NCBI Taxonomy" id="149385"/>
    <lineage>
        <taxon>Bacteria</taxon>
        <taxon>Pseudomonadati</taxon>
        <taxon>Pseudomonadota</taxon>
        <taxon>Gammaproteobacteria</taxon>
        <taxon>Enterobacterales</taxon>
        <taxon>Enterobacteriaceae</taxon>
        <taxon>Salmonella</taxon>
    </lineage>
</organism>
<name>A0A730BST1_SALHA</name>
<dbReference type="AlphaFoldDB" id="A0A730BST1"/>
<comment type="caution">
    <text evidence="1">The sequence shown here is derived from an EMBL/GenBank/DDBJ whole genome shotgun (WGS) entry which is preliminary data.</text>
</comment>
<evidence type="ECO:0000313" key="1">
    <source>
        <dbReference type="EMBL" id="HAE3648714.1"/>
    </source>
</evidence>
<feature type="non-terminal residue" evidence="1">
    <location>
        <position position="1"/>
    </location>
</feature>
<protein>
    <submittedName>
        <fullName evidence="1">Response regulator</fullName>
    </submittedName>
</protein>
<reference evidence="1" key="2">
    <citation type="submission" date="2018-07" db="EMBL/GenBank/DDBJ databases">
        <authorList>
            <consortium name="NCBI Pathogen Detection Project"/>
        </authorList>
    </citation>
    <scope>NUCLEOTIDE SEQUENCE</scope>
    <source>
        <strain evidence="1">10-4540</strain>
    </source>
</reference>
<sequence>HTLKGCLGQIGQTELVCYVIDIENRVKMGKIIALEELTDLRQKIRMIFKNYTIT</sequence>
<gene>
    <name evidence="1" type="ORF">G3991_004393</name>
</gene>
<accession>A0A730BST1</accession>
<reference evidence="1" key="1">
    <citation type="journal article" date="2018" name="Genome Biol.">
        <title>SKESA: strategic k-mer extension for scrupulous assemblies.</title>
        <authorList>
            <person name="Souvorov A."/>
            <person name="Agarwala R."/>
            <person name="Lipman D.J."/>
        </authorList>
    </citation>
    <scope>NUCLEOTIDE SEQUENCE</scope>
    <source>
        <strain evidence="1">10-4540</strain>
    </source>
</reference>
<dbReference type="EMBL" id="DAARRO010000077">
    <property type="protein sequence ID" value="HAE3648714.1"/>
    <property type="molecule type" value="Genomic_DNA"/>
</dbReference>